<feature type="compositionally biased region" description="Polar residues" evidence="1">
    <location>
        <begin position="9"/>
        <end position="19"/>
    </location>
</feature>
<feature type="region of interest" description="Disordered" evidence="1">
    <location>
        <begin position="1"/>
        <end position="41"/>
    </location>
</feature>
<proteinExistence type="predicted"/>
<organism evidence="2 3">
    <name type="scientific">Panagrolaimus davidi</name>
    <dbReference type="NCBI Taxonomy" id="227884"/>
    <lineage>
        <taxon>Eukaryota</taxon>
        <taxon>Metazoa</taxon>
        <taxon>Ecdysozoa</taxon>
        <taxon>Nematoda</taxon>
        <taxon>Chromadorea</taxon>
        <taxon>Rhabditida</taxon>
        <taxon>Tylenchina</taxon>
        <taxon>Panagrolaimomorpha</taxon>
        <taxon>Panagrolaimoidea</taxon>
        <taxon>Panagrolaimidae</taxon>
        <taxon>Panagrolaimus</taxon>
    </lineage>
</organism>
<name>A0A914QSI5_9BILA</name>
<dbReference type="Proteomes" id="UP000887578">
    <property type="component" value="Unplaced"/>
</dbReference>
<reference evidence="3" key="1">
    <citation type="submission" date="2022-11" db="UniProtKB">
        <authorList>
            <consortium name="WormBaseParasite"/>
        </authorList>
    </citation>
    <scope>IDENTIFICATION</scope>
</reference>
<accession>A0A914QSI5</accession>
<evidence type="ECO:0000313" key="2">
    <source>
        <dbReference type="Proteomes" id="UP000887578"/>
    </source>
</evidence>
<evidence type="ECO:0000256" key="1">
    <source>
        <dbReference type="SAM" id="MobiDB-lite"/>
    </source>
</evidence>
<dbReference type="WBParaSite" id="PDA_v2.g6883.t1">
    <property type="protein sequence ID" value="PDA_v2.g6883.t1"/>
    <property type="gene ID" value="PDA_v2.g6883"/>
</dbReference>
<keyword evidence="2" id="KW-1185">Reference proteome</keyword>
<protein>
    <submittedName>
        <fullName evidence="3">Retrotransposon gag domain-containing protein</fullName>
    </submittedName>
</protein>
<dbReference type="AlphaFoldDB" id="A0A914QSI5"/>
<evidence type="ECO:0000313" key="3">
    <source>
        <dbReference type="WBParaSite" id="PDA_v2.g6883.t1"/>
    </source>
</evidence>
<sequence>MVDPPKPDPNTTGSGTSSDPLKPDPITSGGGNTQTAAMANNPSLIWPPPTYNGNVRFDVWEAQLDMYISDREITDKPKKVRALLQHIGSEMFEKIIDWCHPAKPQDVDYDELLQLIRDKCTKKKNLFALRVKFFNERQQDGQTLDEYFAHMTRLYGQCAMDQMTADDYGALAVLKGLANDDTR</sequence>